<gene>
    <name evidence="1" type="ORF">IFM89_004221</name>
</gene>
<name>A0A835I7R7_9MAGN</name>
<dbReference type="OrthoDB" id="10544070at2759"/>
<keyword evidence="2" id="KW-1185">Reference proteome</keyword>
<dbReference type="AlphaFoldDB" id="A0A835I7R7"/>
<reference evidence="1 2" key="1">
    <citation type="submission" date="2020-10" db="EMBL/GenBank/DDBJ databases">
        <title>The Coptis chinensis genome and diversification of protoberbering-type alkaloids.</title>
        <authorList>
            <person name="Wang B."/>
            <person name="Shu S."/>
            <person name="Song C."/>
            <person name="Liu Y."/>
        </authorList>
    </citation>
    <scope>NUCLEOTIDE SEQUENCE [LARGE SCALE GENOMIC DNA]</scope>
    <source>
        <strain evidence="1">HL-2020</strain>
        <tissue evidence="1">Leaf</tissue>
    </source>
</reference>
<accession>A0A835I7R7</accession>
<evidence type="ECO:0000313" key="1">
    <source>
        <dbReference type="EMBL" id="KAF9612811.1"/>
    </source>
</evidence>
<protein>
    <submittedName>
        <fullName evidence="1">Uncharacterized protein</fullName>
    </submittedName>
</protein>
<dbReference type="EMBL" id="JADFTS010000003">
    <property type="protein sequence ID" value="KAF9612811.1"/>
    <property type="molecule type" value="Genomic_DNA"/>
</dbReference>
<evidence type="ECO:0000313" key="2">
    <source>
        <dbReference type="Proteomes" id="UP000631114"/>
    </source>
</evidence>
<organism evidence="1 2">
    <name type="scientific">Coptis chinensis</name>
    <dbReference type="NCBI Taxonomy" id="261450"/>
    <lineage>
        <taxon>Eukaryota</taxon>
        <taxon>Viridiplantae</taxon>
        <taxon>Streptophyta</taxon>
        <taxon>Embryophyta</taxon>
        <taxon>Tracheophyta</taxon>
        <taxon>Spermatophyta</taxon>
        <taxon>Magnoliopsida</taxon>
        <taxon>Ranunculales</taxon>
        <taxon>Ranunculaceae</taxon>
        <taxon>Coptidoideae</taxon>
        <taxon>Coptis</taxon>
    </lineage>
</organism>
<sequence length="156" mass="17909">MGIVWYLLGCKIAYPSEADGLGLQLLKVQDIIPICASIISQRLALYALEVGSEWVRDQVKDLVKNREHYLPLERVQFKVGKGQSTSGQSSRTNIQMILRCLLACTEAWSSPNTRKCQRWSRLCSYYLWRLSEADTEVDAGRLRKGLEELVRDWMVQ</sequence>
<proteinExistence type="predicted"/>
<dbReference type="Proteomes" id="UP000631114">
    <property type="component" value="Unassembled WGS sequence"/>
</dbReference>
<comment type="caution">
    <text evidence="1">The sequence shown here is derived from an EMBL/GenBank/DDBJ whole genome shotgun (WGS) entry which is preliminary data.</text>
</comment>